<keyword evidence="2" id="KW-0677">Repeat</keyword>
<dbReference type="PANTHER" id="PTHR43280">
    <property type="entry name" value="ARAC-FAMILY TRANSCRIPTIONAL REGULATOR"/>
    <property type="match status" value="1"/>
</dbReference>
<comment type="caution">
    <text evidence="10">The sequence shown here is derived from an EMBL/GenBank/DDBJ whole genome shotgun (WGS) entry which is preliminary data.</text>
</comment>
<keyword evidence="3" id="KW-0805">Transcription regulation</keyword>
<protein>
    <recommendedName>
        <fullName evidence="8">Arabinose operon regulatory protein</fullName>
    </recommendedName>
</protein>
<dbReference type="Pfam" id="PF02311">
    <property type="entry name" value="AraC_binding"/>
    <property type="match status" value="1"/>
</dbReference>
<keyword evidence="5" id="KW-0010">Activator</keyword>
<dbReference type="GO" id="GO:0043565">
    <property type="term" value="F:sequence-specific DNA binding"/>
    <property type="evidence" value="ECO:0007669"/>
    <property type="project" value="InterPro"/>
</dbReference>
<evidence type="ECO:0000256" key="8">
    <source>
        <dbReference type="ARBA" id="ARBA00044978"/>
    </source>
</evidence>
<dbReference type="InterPro" id="IPR018060">
    <property type="entry name" value="HTH_AraC"/>
</dbReference>
<dbReference type="PRINTS" id="PR00032">
    <property type="entry name" value="HTHARAC"/>
</dbReference>
<dbReference type="InterPro" id="IPR011051">
    <property type="entry name" value="RmlC_Cupin_sf"/>
</dbReference>
<dbReference type="RefSeq" id="WP_068907725.1">
    <property type="nucleotide sequence ID" value="NZ_LXEW01000015.1"/>
</dbReference>
<evidence type="ECO:0000313" key="11">
    <source>
        <dbReference type="Proteomes" id="UP000078224"/>
    </source>
</evidence>
<dbReference type="SMART" id="SM00342">
    <property type="entry name" value="HTH_ARAC"/>
    <property type="match status" value="1"/>
</dbReference>
<dbReference type="Gene3D" id="2.60.120.10">
    <property type="entry name" value="Jelly Rolls"/>
    <property type="match status" value="1"/>
</dbReference>
<keyword evidence="11" id="KW-1185">Reference proteome</keyword>
<dbReference type="PATRIC" id="fig|1354272.4.peg.907"/>
<reference evidence="10 11" key="1">
    <citation type="submission" date="2016-04" db="EMBL/GenBank/DDBJ databases">
        <title>ATOL: Assembling a taxonomically balanced genome-scale reconstruction of the evolutionary history of the Enterobacteriaceae.</title>
        <authorList>
            <person name="Plunkett G.III."/>
            <person name="Neeno-Eckwall E.C."/>
            <person name="Glasner J.D."/>
            <person name="Perna N.T."/>
        </authorList>
    </citation>
    <scope>NUCLEOTIDE SEQUENCE [LARGE SCALE GENOMIC DNA]</scope>
    <source>
        <strain evidence="10 11">ATCC 35613</strain>
    </source>
</reference>
<keyword evidence="7" id="KW-0684">Rhamnose metabolism</keyword>
<proteinExistence type="predicted"/>
<dbReference type="PANTHER" id="PTHR43280:SF28">
    <property type="entry name" value="HTH-TYPE TRANSCRIPTIONAL ACTIVATOR RHAS"/>
    <property type="match status" value="1"/>
</dbReference>
<evidence type="ECO:0000256" key="4">
    <source>
        <dbReference type="ARBA" id="ARBA00023125"/>
    </source>
</evidence>
<evidence type="ECO:0000256" key="3">
    <source>
        <dbReference type="ARBA" id="ARBA00023015"/>
    </source>
</evidence>
<dbReference type="Pfam" id="PF12833">
    <property type="entry name" value="HTH_18"/>
    <property type="match status" value="1"/>
</dbReference>
<dbReference type="InterPro" id="IPR020449">
    <property type="entry name" value="Tscrpt_reg_AraC-type_HTH"/>
</dbReference>
<evidence type="ECO:0000313" key="10">
    <source>
        <dbReference type="EMBL" id="OAT53631.1"/>
    </source>
</evidence>
<evidence type="ECO:0000256" key="7">
    <source>
        <dbReference type="ARBA" id="ARBA00023308"/>
    </source>
</evidence>
<dbReference type="SUPFAM" id="SSF51182">
    <property type="entry name" value="RmlC-like cupins"/>
    <property type="match status" value="1"/>
</dbReference>
<dbReference type="SUPFAM" id="SSF46689">
    <property type="entry name" value="Homeodomain-like"/>
    <property type="match status" value="2"/>
</dbReference>
<dbReference type="CDD" id="cd06977">
    <property type="entry name" value="cupin_RhaR_RhaS-like_N"/>
    <property type="match status" value="1"/>
</dbReference>
<keyword evidence="6" id="KW-0804">Transcription</keyword>
<dbReference type="Proteomes" id="UP000078224">
    <property type="component" value="Unassembled WGS sequence"/>
</dbReference>
<feature type="domain" description="HTH araC/xylS-type" evidence="9">
    <location>
        <begin position="169"/>
        <end position="267"/>
    </location>
</feature>
<name>A0A1B7K0F3_9GAMM</name>
<dbReference type="InterPro" id="IPR009057">
    <property type="entry name" value="Homeodomain-like_sf"/>
</dbReference>
<dbReference type="AlphaFoldDB" id="A0A1B7K0F3"/>
<keyword evidence="4" id="KW-0238">DNA-binding</keyword>
<dbReference type="PROSITE" id="PS01124">
    <property type="entry name" value="HTH_ARAC_FAMILY_2"/>
    <property type="match status" value="1"/>
</dbReference>
<evidence type="ECO:0000259" key="9">
    <source>
        <dbReference type="PROSITE" id="PS01124"/>
    </source>
</evidence>
<dbReference type="GO" id="GO:0003700">
    <property type="term" value="F:DNA-binding transcription factor activity"/>
    <property type="evidence" value="ECO:0007669"/>
    <property type="project" value="InterPro"/>
</dbReference>
<gene>
    <name evidence="10" type="ORF">M998_0884</name>
</gene>
<evidence type="ECO:0000256" key="2">
    <source>
        <dbReference type="ARBA" id="ARBA00022737"/>
    </source>
</evidence>
<evidence type="ECO:0000256" key="5">
    <source>
        <dbReference type="ARBA" id="ARBA00023159"/>
    </source>
</evidence>
<organism evidence="10 11">
    <name type="scientific">Providencia heimbachae ATCC 35613</name>
    <dbReference type="NCBI Taxonomy" id="1354272"/>
    <lineage>
        <taxon>Bacteria</taxon>
        <taxon>Pseudomonadati</taxon>
        <taxon>Pseudomonadota</taxon>
        <taxon>Gammaproteobacteria</taxon>
        <taxon>Enterobacterales</taxon>
        <taxon>Morganellaceae</taxon>
        <taxon>Providencia</taxon>
    </lineage>
</organism>
<accession>A0A1B7K0F3</accession>
<evidence type="ECO:0000256" key="6">
    <source>
        <dbReference type="ARBA" id="ARBA00023163"/>
    </source>
</evidence>
<dbReference type="InterPro" id="IPR003313">
    <property type="entry name" value="AraC-bd"/>
</dbReference>
<evidence type="ECO:0000256" key="1">
    <source>
        <dbReference type="ARBA" id="ARBA00022490"/>
    </source>
</evidence>
<keyword evidence="1" id="KW-0963">Cytoplasm</keyword>
<dbReference type="InterPro" id="IPR047220">
    <property type="entry name" value="RhaR_RhaS-like_N"/>
</dbReference>
<dbReference type="InterPro" id="IPR014710">
    <property type="entry name" value="RmlC-like_jellyroll"/>
</dbReference>
<dbReference type="EMBL" id="LXEW01000015">
    <property type="protein sequence ID" value="OAT53631.1"/>
    <property type="molecule type" value="Genomic_DNA"/>
</dbReference>
<dbReference type="Gene3D" id="1.10.10.60">
    <property type="entry name" value="Homeodomain-like"/>
    <property type="match status" value="1"/>
</dbReference>
<dbReference type="NCBIfam" id="NF010028">
    <property type="entry name" value="PRK13503.1"/>
    <property type="match status" value="1"/>
</dbReference>
<sequence>MRLYSEDFFTTPQQHIAVEPRIPQPIFPEHTHDFSEIFLVTQGIGTHVLNGRPYTLCPGMVCYIKSSDYHLFENVANLNLTNVLYRSDSSFTYLNNINHLFPTDTEKNISHWLLSKLYYEKAQEIIDKLNESDDSDPVYKESLFLQLIVNLQEGRYHHTGEGNNEQRIIQMLRWLNANYTEEIDWGSLTAQFSISLRTFHRYMKNTLGVTPQNYLIKLRLSEAYYQIRFTDKRITDIALESGFNDSAYFSTRFKNEYSITPRDLRHCTN</sequence>